<dbReference type="AlphaFoldDB" id="A0A1V6LWP3"/>
<feature type="transmembrane region" description="Helical" evidence="7">
    <location>
        <begin position="185"/>
        <end position="204"/>
    </location>
</feature>
<name>A0A1V6LWP3_9FLAO</name>
<feature type="transmembrane region" description="Helical" evidence="7">
    <location>
        <begin position="38"/>
        <end position="58"/>
    </location>
</feature>
<keyword evidence="5 7" id="KW-0472">Membrane</keyword>
<dbReference type="PANTHER" id="PTHR11819:SF77">
    <property type="entry name" value="SODIUM_GLUCOSE COTRANSPORT PROTEIN"/>
    <property type="match status" value="1"/>
</dbReference>
<comment type="similarity">
    <text evidence="2 6">Belongs to the sodium:solute symporter (SSF) (TC 2.A.21) family.</text>
</comment>
<dbReference type="CDD" id="cd11477">
    <property type="entry name" value="SLC5sbd_u1"/>
    <property type="match status" value="1"/>
</dbReference>
<feature type="transmembrane region" description="Helical" evidence="7">
    <location>
        <begin position="6"/>
        <end position="26"/>
    </location>
</feature>
<evidence type="ECO:0000256" key="4">
    <source>
        <dbReference type="ARBA" id="ARBA00022989"/>
    </source>
</evidence>
<feature type="transmembrane region" description="Helical" evidence="7">
    <location>
        <begin position="416"/>
        <end position="437"/>
    </location>
</feature>
<comment type="subcellular location">
    <subcellularLocation>
        <location evidence="1">Membrane</location>
        <topology evidence="1">Multi-pass membrane protein</topology>
    </subcellularLocation>
</comment>
<keyword evidence="9" id="KW-1185">Reference proteome</keyword>
<gene>
    <name evidence="8" type="ORF">BUL40_01735</name>
</gene>
<dbReference type="EMBL" id="MTBC01000001">
    <property type="protein sequence ID" value="OQD44537.1"/>
    <property type="molecule type" value="Genomic_DNA"/>
</dbReference>
<feature type="transmembrane region" description="Helical" evidence="7">
    <location>
        <begin position="127"/>
        <end position="147"/>
    </location>
</feature>
<feature type="transmembrane region" description="Helical" evidence="7">
    <location>
        <begin position="391"/>
        <end position="410"/>
    </location>
</feature>
<protein>
    <submittedName>
        <fullName evidence="8">Na+:solute symporter</fullName>
    </submittedName>
</protein>
<dbReference type="Gene3D" id="1.20.1730.10">
    <property type="entry name" value="Sodium/glucose cotransporter"/>
    <property type="match status" value="1"/>
</dbReference>
<organism evidence="8 9">
    <name type="scientific">Croceivirga radicis</name>
    <dbReference type="NCBI Taxonomy" id="1929488"/>
    <lineage>
        <taxon>Bacteria</taxon>
        <taxon>Pseudomonadati</taxon>
        <taxon>Bacteroidota</taxon>
        <taxon>Flavobacteriia</taxon>
        <taxon>Flavobacteriales</taxon>
        <taxon>Flavobacteriaceae</taxon>
        <taxon>Croceivirga</taxon>
    </lineage>
</organism>
<evidence type="ECO:0000313" key="9">
    <source>
        <dbReference type="Proteomes" id="UP000191680"/>
    </source>
</evidence>
<dbReference type="InterPro" id="IPR038377">
    <property type="entry name" value="Na/Glc_symporter_sf"/>
</dbReference>
<feature type="transmembrane region" description="Helical" evidence="7">
    <location>
        <begin position="159"/>
        <end position="178"/>
    </location>
</feature>
<comment type="caution">
    <text evidence="8">The sequence shown here is derived from an EMBL/GenBank/DDBJ whole genome shotgun (WGS) entry which is preliminary data.</text>
</comment>
<sequence>MQLSSLDYGFIIVFFSIILGIGIYVSKKSGESSSQFFLSGRTMPWWLLGLSMVATTFSTDTPNLVTDIVRTNGVSGNWVWWAFLITGLLTVFVYAKLWRKSNVNTDLEFYELRYGGKPASFLRKFRAIYLGVIFNVITMSAVTLAAIKIGGIMLGLEPWQTVVSAGLITVIFSALGGFKGVVYTDFLLFFVAMAGALGAAIYLVNLPEVGGITALVSNDIITEKLSILPDFSNTEALITLLIIPLAVQWWSSWYPGAEPGGGGYIAQRMLAAKDENHAIGATFFFNIMHYALRPWPWILVALSSLIVFPDIASIQEAFPNVPADKLGHDLAYPAMLTMLPSGLLGVVLASLIAAYMSTISTQLNWGSSYIVYDFYKQQVNPNASEKQLVTVGRLSTVVLMVLSAILALALQNALQLFELLLLFGAGTGLIFILRWFWWRINAWSEIVAMFASGIVAILFKVTAVGPFLFNTEDGLLPSWAEYPTMVIIISVFWLGATFMTKPEEDAVLEDFYRKIQPGGPGWKKVLAKAKQKNIEIINTSEKWSVPSGITAMLLGCVLIYSCMFATGYWIYGETKLASILTVVALISGGLLIKTWRGMRNNIL</sequence>
<feature type="transmembrane region" description="Helical" evidence="7">
    <location>
        <begin position="480"/>
        <end position="499"/>
    </location>
</feature>
<keyword evidence="4 7" id="KW-1133">Transmembrane helix</keyword>
<feature type="transmembrane region" description="Helical" evidence="7">
    <location>
        <begin position="78"/>
        <end position="95"/>
    </location>
</feature>
<accession>A0A1V6LWP3</accession>
<dbReference type="Proteomes" id="UP000191680">
    <property type="component" value="Unassembled WGS sequence"/>
</dbReference>
<evidence type="ECO:0000256" key="1">
    <source>
        <dbReference type="ARBA" id="ARBA00004141"/>
    </source>
</evidence>
<evidence type="ECO:0000256" key="7">
    <source>
        <dbReference type="SAM" id="Phobius"/>
    </source>
</evidence>
<dbReference type="PANTHER" id="PTHR11819">
    <property type="entry name" value="SOLUTE CARRIER FAMILY 5"/>
    <property type="match status" value="1"/>
</dbReference>
<feature type="transmembrane region" description="Helical" evidence="7">
    <location>
        <begin position="549"/>
        <end position="570"/>
    </location>
</feature>
<feature type="transmembrane region" description="Helical" evidence="7">
    <location>
        <begin position="334"/>
        <end position="355"/>
    </location>
</feature>
<dbReference type="GO" id="GO:0005886">
    <property type="term" value="C:plasma membrane"/>
    <property type="evidence" value="ECO:0007669"/>
    <property type="project" value="TreeGrafter"/>
</dbReference>
<dbReference type="OrthoDB" id="9761931at2"/>
<evidence type="ECO:0000313" key="8">
    <source>
        <dbReference type="EMBL" id="OQD44537.1"/>
    </source>
</evidence>
<proteinExistence type="inferred from homology"/>
<evidence type="ECO:0000256" key="6">
    <source>
        <dbReference type="RuleBase" id="RU362091"/>
    </source>
</evidence>
<dbReference type="Pfam" id="PF00474">
    <property type="entry name" value="SSF"/>
    <property type="match status" value="1"/>
</dbReference>
<dbReference type="InterPro" id="IPR001734">
    <property type="entry name" value="Na/solute_symporter"/>
</dbReference>
<evidence type="ECO:0000256" key="2">
    <source>
        <dbReference type="ARBA" id="ARBA00006434"/>
    </source>
</evidence>
<dbReference type="PROSITE" id="PS50283">
    <property type="entry name" value="NA_SOLUT_SYMP_3"/>
    <property type="match status" value="1"/>
</dbReference>
<evidence type="ECO:0000256" key="3">
    <source>
        <dbReference type="ARBA" id="ARBA00022692"/>
    </source>
</evidence>
<feature type="transmembrane region" description="Helical" evidence="7">
    <location>
        <begin position="446"/>
        <end position="468"/>
    </location>
</feature>
<evidence type="ECO:0000256" key="5">
    <source>
        <dbReference type="ARBA" id="ARBA00023136"/>
    </source>
</evidence>
<keyword evidence="3 7" id="KW-0812">Transmembrane</keyword>
<feature type="transmembrane region" description="Helical" evidence="7">
    <location>
        <begin position="576"/>
        <end position="595"/>
    </location>
</feature>
<reference evidence="8 9" key="1">
    <citation type="submission" date="2016-12" db="EMBL/GenBank/DDBJ databases">
        <authorList>
            <person name="Song W.-J."/>
            <person name="Kurnit D.M."/>
        </authorList>
    </citation>
    <scope>NUCLEOTIDE SEQUENCE [LARGE SCALE GENOMIC DNA]</scope>
    <source>
        <strain evidence="8 9">HSG9</strain>
    </source>
</reference>
<dbReference type="GO" id="GO:0005412">
    <property type="term" value="F:D-glucose:sodium symporter activity"/>
    <property type="evidence" value="ECO:0007669"/>
    <property type="project" value="TreeGrafter"/>
</dbReference>
<dbReference type="RefSeq" id="WP_080318017.1">
    <property type="nucleotide sequence ID" value="NZ_MTBC01000001.1"/>
</dbReference>